<keyword evidence="1" id="KW-0472">Membrane</keyword>
<dbReference type="EMBL" id="DAANXJ010000026">
    <property type="protein sequence ID" value="HAD1798213.1"/>
    <property type="molecule type" value="Genomic_DNA"/>
</dbReference>
<proteinExistence type="predicted"/>
<reference evidence="2" key="1">
    <citation type="journal article" date="2018" name="Genome Biol.">
        <title>SKESA: strategic k-mer extension for scrupulous assemblies.</title>
        <authorList>
            <person name="Souvorov A."/>
            <person name="Agarwala R."/>
            <person name="Lipman D.J."/>
        </authorList>
    </citation>
    <scope>NUCLEOTIDE SEQUENCE</scope>
    <source>
        <strain evidence="2">SSI_AA836</strain>
    </source>
</reference>
<gene>
    <name evidence="2" type="ORF">G0070_22445</name>
</gene>
<keyword evidence="1" id="KW-1133">Transmembrane helix</keyword>
<organism evidence="2">
    <name type="scientific">Salmonella typhimurium</name>
    <dbReference type="NCBI Taxonomy" id="90371"/>
    <lineage>
        <taxon>Bacteria</taxon>
        <taxon>Pseudomonadati</taxon>
        <taxon>Pseudomonadota</taxon>
        <taxon>Gammaproteobacteria</taxon>
        <taxon>Enterobacterales</taxon>
        <taxon>Enterobacteriaceae</taxon>
        <taxon>Salmonella</taxon>
    </lineage>
</organism>
<protein>
    <submittedName>
        <fullName evidence="2">Uncharacterized protein</fullName>
    </submittedName>
</protein>
<dbReference type="AlphaFoldDB" id="A0A710NK68"/>
<comment type="caution">
    <text evidence="2">The sequence shown here is derived from an EMBL/GenBank/DDBJ whole genome shotgun (WGS) entry which is preliminary data.</text>
</comment>
<keyword evidence="1" id="KW-0812">Transmembrane</keyword>
<feature type="transmembrane region" description="Helical" evidence="1">
    <location>
        <begin position="20"/>
        <end position="47"/>
    </location>
</feature>
<evidence type="ECO:0000256" key="1">
    <source>
        <dbReference type="SAM" id="Phobius"/>
    </source>
</evidence>
<evidence type="ECO:0000313" key="2">
    <source>
        <dbReference type="EMBL" id="HAD1798213.1"/>
    </source>
</evidence>
<reference evidence="2" key="2">
    <citation type="submission" date="2019-08" db="EMBL/GenBank/DDBJ databases">
        <authorList>
            <consortium name="NCBI Pathogen Detection Project"/>
        </authorList>
    </citation>
    <scope>NUCLEOTIDE SEQUENCE</scope>
    <source>
        <strain evidence="2">SSI_AA836</strain>
    </source>
</reference>
<accession>A0A710NK68</accession>
<sequence>MNENYIAYETLVANRAAAEWACWAMIASWVSAGATIVTLFLAFKALFTWREQEKTKVKIDFRNALKKLKTALLFMPVNIDPEQLNIDPEQLNDEREQVIAKWLFKDVDLISQQIELGEENVKRFDELLSIFDCCQSSWFATEHLFDNTELEKVWHEFESNFNKYINGGESKDLLMKMLDKLISSRFVFESR</sequence>
<name>A0A710NK68_SALTM</name>